<dbReference type="EMBL" id="JACHDR010000001">
    <property type="protein sequence ID" value="MBB5513922.1"/>
    <property type="molecule type" value="Genomic_DNA"/>
</dbReference>
<name>A0A7W8X161_9MICC</name>
<keyword evidence="1" id="KW-0812">Transmembrane</keyword>
<evidence type="ECO:0000313" key="3">
    <source>
        <dbReference type="Proteomes" id="UP000580797"/>
    </source>
</evidence>
<accession>A0A7W8X161</accession>
<dbReference type="RefSeq" id="WP_183666384.1">
    <property type="nucleotide sequence ID" value="NZ_BAAARH010000020.1"/>
</dbReference>
<evidence type="ECO:0000256" key="1">
    <source>
        <dbReference type="SAM" id="Phobius"/>
    </source>
</evidence>
<proteinExistence type="predicted"/>
<gene>
    <name evidence="2" type="ORF">HD598_002609</name>
</gene>
<comment type="caution">
    <text evidence="2">The sequence shown here is derived from an EMBL/GenBank/DDBJ whole genome shotgun (WGS) entry which is preliminary data.</text>
</comment>
<reference evidence="2 3" key="1">
    <citation type="submission" date="2020-08" db="EMBL/GenBank/DDBJ databases">
        <title>Sequencing the genomes of 1000 actinobacteria strains.</title>
        <authorList>
            <person name="Klenk H.-P."/>
        </authorList>
    </citation>
    <scope>NUCLEOTIDE SEQUENCE [LARGE SCALE GENOMIC DNA]</scope>
    <source>
        <strain evidence="2 3">DSM 105783</strain>
    </source>
</reference>
<sequence length="143" mass="16038">MGDSGIVFAVLAGALLLVFLFLGAMAVRRFQLRRELGTFDASLSTRPGHWTMGICRYQEDSLEFLRLFSVSWVPAKTYVRSDLTILGWREPEEFERARLLPGSVMVQLQCRGEDFNVAMKYGAYNGLSAWIEAGPAVGVGIWR</sequence>
<feature type="transmembrane region" description="Helical" evidence="1">
    <location>
        <begin position="6"/>
        <end position="27"/>
    </location>
</feature>
<keyword evidence="1" id="KW-0472">Membrane</keyword>
<dbReference type="Proteomes" id="UP000580797">
    <property type="component" value="Unassembled WGS sequence"/>
</dbReference>
<organism evidence="2 3">
    <name type="scientific">Neomicrococcus aestuarii</name>
    <dbReference type="NCBI Taxonomy" id="556325"/>
    <lineage>
        <taxon>Bacteria</taxon>
        <taxon>Bacillati</taxon>
        <taxon>Actinomycetota</taxon>
        <taxon>Actinomycetes</taxon>
        <taxon>Micrococcales</taxon>
        <taxon>Micrococcaceae</taxon>
        <taxon>Neomicrococcus</taxon>
    </lineage>
</organism>
<keyword evidence="1" id="KW-1133">Transmembrane helix</keyword>
<dbReference type="InterPro" id="IPR019675">
    <property type="entry name" value="DUF2550"/>
</dbReference>
<dbReference type="AlphaFoldDB" id="A0A7W8X161"/>
<evidence type="ECO:0008006" key="4">
    <source>
        <dbReference type="Google" id="ProtNLM"/>
    </source>
</evidence>
<dbReference type="Pfam" id="PF10739">
    <property type="entry name" value="DUF2550"/>
    <property type="match status" value="1"/>
</dbReference>
<protein>
    <recommendedName>
        <fullName evidence="4">DUF2550 domain-containing protein</fullName>
    </recommendedName>
</protein>
<evidence type="ECO:0000313" key="2">
    <source>
        <dbReference type="EMBL" id="MBB5513922.1"/>
    </source>
</evidence>